<accession>A0A819ZCV5</accession>
<dbReference type="Proteomes" id="UP000663860">
    <property type="component" value="Unassembled WGS sequence"/>
</dbReference>
<organism evidence="2 3">
    <name type="scientific">Adineta steineri</name>
    <dbReference type="NCBI Taxonomy" id="433720"/>
    <lineage>
        <taxon>Eukaryota</taxon>
        <taxon>Metazoa</taxon>
        <taxon>Spiralia</taxon>
        <taxon>Gnathifera</taxon>
        <taxon>Rotifera</taxon>
        <taxon>Eurotatoria</taxon>
        <taxon>Bdelloidea</taxon>
        <taxon>Adinetida</taxon>
        <taxon>Adinetidae</taxon>
        <taxon>Adineta</taxon>
    </lineage>
</organism>
<evidence type="ECO:0000313" key="2">
    <source>
        <dbReference type="EMBL" id="CAF4172217.1"/>
    </source>
</evidence>
<comment type="caution">
    <text evidence="2">The sequence shown here is derived from an EMBL/GenBank/DDBJ whole genome shotgun (WGS) entry which is preliminary data.</text>
</comment>
<proteinExistence type="predicted"/>
<dbReference type="Proteomes" id="UP000663868">
    <property type="component" value="Unassembled WGS sequence"/>
</dbReference>
<name>A0A819ZCV5_9BILA</name>
<evidence type="ECO:0000313" key="1">
    <source>
        <dbReference type="EMBL" id="CAF1140277.1"/>
    </source>
</evidence>
<dbReference type="EMBL" id="CAJOBB010006870">
    <property type="protein sequence ID" value="CAF4172217.1"/>
    <property type="molecule type" value="Genomic_DNA"/>
</dbReference>
<gene>
    <name evidence="1" type="ORF">IZO911_LOCUS25185</name>
    <name evidence="2" type="ORF">KXQ929_LOCUS38460</name>
</gene>
<evidence type="ECO:0000313" key="3">
    <source>
        <dbReference type="Proteomes" id="UP000663868"/>
    </source>
</evidence>
<sequence>MNPIHNLFRRASSKVNVKKTISQVRTVLNGRTEDEQVKHILRTLNNTIHKAAPIIEYVIDDVSSRFSKTKESTINPSLRKFFLSKKKCQDYTFHKN</sequence>
<dbReference type="AlphaFoldDB" id="A0A819ZCV5"/>
<reference evidence="2" key="1">
    <citation type="submission" date="2021-02" db="EMBL/GenBank/DDBJ databases">
        <authorList>
            <person name="Nowell W R."/>
        </authorList>
    </citation>
    <scope>NUCLEOTIDE SEQUENCE</scope>
</reference>
<dbReference type="EMBL" id="CAJNOE010000312">
    <property type="protein sequence ID" value="CAF1140277.1"/>
    <property type="molecule type" value="Genomic_DNA"/>
</dbReference>
<protein>
    <submittedName>
        <fullName evidence="2">Uncharacterized protein</fullName>
    </submittedName>
</protein>